<dbReference type="InterPro" id="IPR052728">
    <property type="entry name" value="O2_lipid_transport_reg"/>
</dbReference>
<dbReference type="Pfam" id="PF01757">
    <property type="entry name" value="Acyl_transf_3"/>
    <property type="match status" value="1"/>
</dbReference>
<feature type="transmembrane region" description="Helical" evidence="1">
    <location>
        <begin position="20"/>
        <end position="38"/>
    </location>
</feature>
<feature type="transmembrane region" description="Helical" evidence="1">
    <location>
        <begin position="165"/>
        <end position="185"/>
    </location>
</feature>
<feature type="transmembrane region" description="Helical" evidence="1">
    <location>
        <begin position="78"/>
        <end position="98"/>
    </location>
</feature>
<feature type="transmembrane region" description="Helical" evidence="1">
    <location>
        <begin position="296"/>
        <end position="320"/>
    </location>
</feature>
<name>A0A1I7ZCG5_9BILA</name>
<reference evidence="4" key="1">
    <citation type="submission" date="2016-11" db="UniProtKB">
        <authorList>
            <consortium name="WormBaseParasite"/>
        </authorList>
    </citation>
    <scope>IDENTIFICATION</scope>
</reference>
<evidence type="ECO:0000313" key="3">
    <source>
        <dbReference type="Proteomes" id="UP000095287"/>
    </source>
</evidence>
<feature type="transmembrane region" description="Helical" evidence="1">
    <location>
        <begin position="192"/>
        <end position="212"/>
    </location>
</feature>
<keyword evidence="1" id="KW-0812">Transmembrane</keyword>
<dbReference type="InterPro" id="IPR002656">
    <property type="entry name" value="Acyl_transf_3_dom"/>
</dbReference>
<dbReference type="AlphaFoldDB" id="A0A1I7ZCG5"/>
<dbReference type="GO" id="GO:0016747">
    <property type="term" value="F:acyltransferase activity, transferring groups other than amino-acyl groups"/>
    <property type="evidence" value="ECO:0007669"/>
    <property type="project" value="InterPro"/>
</dbReference>
<evidence type="ECO:0000313" key="4">
    <source>
        <dbReference type="WBParaSite" id="L893_g25052.t1"/>
    </source>
</evidence>
<feature type="transmembrane region" description="Helical" evidence="1">
    <location>
        <begin position="264"/>
        <end position="284"/>
    </location>
</feature>
<keyword evidence="1" id="KW-0472">Membrane</keyword>
<dbReference type="WBParaSite" id="L893_g25052.t1">
    <property type="protein sequence ID" value="L893_g25052.t1"/>
    <property type="gene ID" value="L893_g25052"/>
</dbReference>
<keyword evidence="3" id="KW-1185">Reference proteome</keyword>
<accession>A0A1I7ZCG5</accession>
<dbReference type="PANTHER" id="PTHR11161:SF12">
    <property type="entry name" value="ACYLTRANSFERASE 3 DOMAIN-CONTAINING PROTEIN-RELATED"/>
    <property type="match status" value="1"/>
</dbReference>
<organism evidence="3 4">
    <name type="scientific">Steinernema glaseri</name>
    <dbReference type="NCBI Taxonomy" id="37863"/>
    <lineage>
        <taxon>Eukaryota</taxon>
        <taxon>Metazoa</taxon>
        <taxon>Ecdysozoa</taxon>
        <taxon>Nematoda</taxon>
        <taxon>Chromadorea</taxon>
        <taxon>Rhabditida</taxon>
        <taxon>Tylenchina</taxon>
        <taxon>Panagrolaimomorpha</taxon>
        <taxon>Strongyloidoidea</taxon>
        <taxon>Steinernematidae</taxon>
        <taxon>Steinernema</taxon>
    </lineage>
</organism>
<protein>
    <submittedName>
        <fullName evidence="4">Acyl_transf_3 domain-containing protein</fullName>
    </submittedName>
</protein>
<evidence type="ECO:0000256" key="1">
    <source>
        <dbReference type="SAM" id="Phobius"/>
    </source>
</evidence>
<feature type="transmembrane region" description="Helical" evidence="1">
    <location>
        <begin position="232"/>
        <end position="252"/>
    </location>
</feature>
<keyword evidence="1" id="KW-1133">Transmembrane helix</keyword>
<proteinExistence type="predicted"/>
<feature type="domain" description="Acyltransferase 3" evidence="2">
    <location>
        <begin position="12"/>
        <end position="314"/>
    </location>
</feature>
<evidence type="ECO:0000259" key="2">
    <source>
        <dbReference type="Pfam" id="PF01757"/>
    </source>
</evidence>
<feature type="transmembrane region" description="Helical" evidence="1">
    <location>
        <begin position="105"/>
        <end position="124"/>
    </location>
</feature>
<dbReference type="PANTHER" id="PTHR11161">
    <property type="entry name" value="O-ACYLTRANSFERASE"/>
    <property type="match status" value="1"/>
</dbReference>
<sequence>MRLADRPFTSHYASFIVRRVLRLFPSVAVFVFIAAGPIPQRFLPRYHDSMISTCGKSGILAQLTFLGNWQRTPTCMGYLWYLGLDMQLYVLSPFLMHLLHRRPRFAVQLIAALVTVSAVIRAVYCQIYGFCNNSDVDIPFISFPNQTAESVASIYSGIWELYGRPYGKCGPFLLGMLLGYCTLHVKASISTAASKALCMVSFLVAVTVIYAIEPEYWYPEQGNTLYNTVYTATFRTVFAAAVCLWIAALFYRTEPVRLPAAWSVLAKLTFNAYLLHMCVVYLFNYSTFLQEATGPYRLIAVVPFVATLAFSAAFLFFCFVESPMGRISASVAKTIGL</sequence>
<dbReference type="Proteomes" id="UP000095287">
    <property type="component" value="Unplaced"/>
</dbReference>